<proteinExistence type="predicted"/>
<evidence type="ECO:0000313" key="2">
    <source>
        <dbReference type="EMBL" id="MEQ7846580.1"/>
    </source>
</evidence>
<dbReference type="RefSeq" id="WP_156697706.1">
    <property type="nucleotide sequence ID" value="NZ_BAAAMM010000002.1"/>
</dbReference>
<protein>
    <recommendedName>
        <fullName evidence="4">DUF2613 family protein</fullName>
    </recommendedName>
</protein>
<keyword evidence="3" id="KW-1185">Reference proteome</keyword>
<accession>A0ABV1NVP0</accession>
<reference evidence="2 3" key="1">
    <citation type="submission" date="2024-02" db="EMBL/GenBank/DDBJ databases">
        <title>Full genome sequence of Nocardioides kribbensis.</title>
        <authorList>
            <person name="Poletto B.L."/>
            <person name="Silva G."/>
            <person name="Galante D."/>
            <person name="Campos K.R."/>
            <person name="Santos M.B.N."/>
            <person name="Sacchi C.T."/>
        </authorList>
    </citation>
    <scope>NUCLEOTIDE SEQUENCE [LARGE SCALE GENOMIC DNA]</scope>
    <source>
        <strain evidence="2 3">O4R</strain>
    </source>
</reference>
<dbReference type="Proteomes" id="UP001482520">
    <property type="component" value="Unassembled WGS sequence"/>
</dbReference>
<feature type="region of interest" description="Disordered" evidence="1">
    <location>
        <begin position="31"/>
        <end position="53"/>
    </location>
</feature>
<evidence type="ECO:0008006" key="4">
    <source>
        <dbReference type="Google" id="ProtNLM"/>
    </source>
</evidence>
<name>A0ABV1NVP0_9ACTN</name>
<comment type="caution">
    <text evidence="2">The sequence shown here is derived from an EMBL/GenBank/DDBJ whole genome shotgun (WGS) entry which is preliminary data.</text>
</comment>
<evidence type="ECO:0000256" key="1">
    <source>
        <dbReference type="SAM" id="MobiDB-lite"/>
    </source>
</evidence>
<dbReference type="EMBL" id="JBEGDP010000003">
    <property type="protein sequence ID" value="MEQ7846580.1"/>
    <property type="molecule type" value="Genomic_DNA"/>
</dbReference>
<evidence type="ECO:0000313" key="3">
    <source>
        <dbReference type="Proteomes" id="UP001482520"/>
    </source>
</evidence>
<gene>
    <name evidence="2" type="ORF">V6R90_04755</name>
</gene>
<organism evidence="2 3">
    <name type="scientific">Nocardioides kribbensis</name>
    <dbReference type="NCBI Taxonomy" id="305517"/>
    <lineage>
        <taxon>Bacteria</taxon>
        <taxon>Bacillati</taxon>
        <taxon>Actinomycetota</taxon>
        <taxon>Actinomycetes</taxon>
        <taxon>Propionibacteriales</taxon>
        <taxon>Nocardioidaceae</taxon>
        <taxon>Nocardioides</taxon>
    </lineage>
</organism>
<sequence length="53" mass="5153">MGTILSTVAAVLVGGAMATATIVGVVSSQTQKPDQSPVSVTDASQVVGYGSTN</sequence>